<accession>A0A1M4T7Y0</accession>
<dbReference type="PANTHER" id="PTHR30489">
    <property type="entry name" value="LIPOPROTEIN-RELEASING SYSTEM TRANSMEMBRANE PROTEIN LOLE"/>
    <property type="match status" value="1"/>
</dbReference>
<dbReference type="EMBL" id="FQTY01000002">
    <property type="protein sequence ID" value="SHE40652.1"/>
    <property type="molecule type" value="Genomic_DNA"/>
</dbReference>
<feature type="domain" description="ABC3 transporter permease C-terminal" evidence="8">
    <location>
        <begin position="272"/>
        <end position="390"/>
    </location>
</feature>
<evidence type="ECO:0000256" key="6">
    <source>
        <dbReference type="ARBA" id="ARBA00023136"/>
    </source>
</evidence>
<evidence type="ECO:0000256" key="3">
    <source>
        <dbReference type="ARBA" id="ARBA00022475"/>
    </source>
</evidence>
<proteinExistence type="inferred from homology"/>
<evidence type="ECO:0000256" key="1">
    <source>
        <dbReference type="ARBA" id="ARBA00004651"/>
    </source>
</evidence>
<dbReference type="GO" id="GO:0098797">
    <property type="term" value="C:plasma membrane protein complex"/>
    <property type="evidence" value="ECO:0007669"/>
    <property type="project" value="TreeGrafter"/>
</dbReference>
<gene>
    <name evidence="9" type="ORF">SAMN02745784_00553</name>
</gene>
<evidence type="ECO:0000256" key="2">
    <source>
        <dbReference type="ARBA" id="ARBA00005236"/>
    </source>
</evidence>
<feature type="transmembrane region" description="Helical" evidence="7">
    <location>
        <begin position="362"/>
        <end position="382"/>
    </location>
</feature>
<feature type="transmembrane region" description="Helical" evidence="7">
    <location>
        <begin position="269"/>
        <end position="289"/>
    </location>
</feature>
<evidence type="ECO:0000259" key="8">
    <source>
        <dbReference type="Pfam" id="PF02687"/>
    </source>
</evidence>
<dbReference type="GeneID" id="90996591"/>
<dbReference type="InterPro" id="IPR003838">
    <property type="entry name" value="ABC3_permease_C"/>
</dbReference>
<feature type="transmembrane region" description="Helical" evidence="7">
    <location>
        <begin position="749"/>
        <end position="770"/>
    </location>
</feature>
<name>A0A1M4T7Y0_9FIRM</name>
<dbReference type="STRING" id="1123404.SAMN02745784_00553"/>
<evidence type="ECO:0000256" key="5">
    <source>
        <dbReference type="ARBA" id="ARBA00022989"/>
    </source>
</evidence>
<dbReference type="AlphaFoldDB" id="A0A1M4T7Y0"/>
<feature type="domain" description="ABC3 transporter permease C-terminal" evidence="8">
    <location>
        <begin position="660"/>
        <end position="777"/>
    </location>
</feature>
<dbReference type="InterPro" id="IPR051447">
    <property type="entry name" value="Lipoprotein-release_system"/>
</dbReference>
<keyword evidence="3" id="KW-1003">Cell membrane</keyword>
<reference evidence="10" key="1">
    <citation type="submission" date="2016-11" db="EMBL/GenBank/DDBJ databases">
        <authorList>
            <person name="Varghese N."/>
            <person name="Submissions S."/>
        </authorList>
    </citation>
    <scope>NUCLEOTIDE SEQUENCE [LARGE SCALE GENOMIC DNA]</scope>
    <source>
        <strain evidence="10">DSM 18095</strain>
    </source>
</reference>
<feature type="transmembrane region" description="Helical" evidence="7">
    <location>
        <begin position="714"/>
        <end position="737"/>
    </location>
</feature>
<comment type="subcellular location">
    <subcellularLocation>
        <location evidence="1">Cell membrane</location>
        <topology evidence="1">Multi-pass membrane protein</topology>
    </subcellularLocation>
</comment>
<feature type="transmembrane region" description="Helical" evidence="7">
    <location>
        <begin position="320"/>
        <end position="342"/>
    </location>
</feature>
<comment type="similarity">
    <text evidence="2">Belongs to the ABC-4 integral membrane protein family. LolC/E subfamily.</text>
</comment>
<keyword evidence="6 7" id="KW-0472">Membrane</keyword>
<evidence type="ECO:0000256" key="4">
    <source>
        <dbReference type="ARBA" id="ARBA00022692"/>
    </source>
</evidence>
<dbReference type="PANTHER" id="PTHR30489:SF0">
    <property type="entry name" value="LIPOPROTEIN-RELEASING SYSTEM TRANSMEMBRANE PROTEIN LOLE"/>
    <property type="match status" value="1"/>
</dbReference>
<feature type="transmembrane region" description="Helical" evidence="7">
    <location>
        <begin position="653"/>
        <end position="676"/>
    </location>
</feature>
<evidence type="ECO:0000313" key="9">
    <source>
        <dbReference type="EMBL" id="SHE40652.1"/>
    </source>
</evidence>
<feature type="transmembrane region" description="Helical" evidence="7">
    <location>
        <begin position="21"/>
        <end position="42"/>
    </location>
</feature>
<evidence type="ECO:0000313" key="10">
    <source>
        <dbReference type="Proteomes" id="UP000184114"/>
    </source>
</evidence>
<sequence length="787" mass="89690">MVMKKLDIRLLRLVKYNREPFISISIMIILALTIYISLSMVADNLNSTIFHYYDVTNFGDIFVEVSKVPKKVIKEISAIDGIEKVQGRISADVPLRVKNPKEKVNVRIVSIPNEDYVLNDIFLIDGKVLKNSPKSTMVLQQFFDARNMNLGNRIVPYIKGREYPMEIVGVVGSPEYIYLMENEQALLPAPEKFGILYVSEEFAQSTLDYQGTYNEIIIKVEDNYKNKIDSIIDEIEEELDKYIVKKVVKREGQLSHSVMMEEVEQLENMAASITLLFLIVSAIIINIMLSRIVRNDRMSIGVMKALGYSNFNILIHYAKFSVLIGLVGSIIGAGLSIPLSTFMTSLYIQYMNIPMFKMEINYIYFAYGILLTVIFCILSGMVGARNVIKILPADAMKAESPKTGKRIWIEDIKFIWNRMSFSWKMVVRNIFRNKKRGIFLVLGIALTYGIIMVPIFMMNVWDNLFDIQYGELQRMDYNIDFAVPMNHNAIRELIQVADIDYIEPKVEIPLELKRGWLKKTVNIIGLKRDTELYFFKDIDGNEIKLPKDGILLSKIVADNLHAEVGDKIIVKNLILDREDKTLEVKGIVEQYLGSNGYIDIDEINKLLEEKQVITGAILNSSSNLEEKLQNVKNIRQIQSIEDMKNTILEFIDIIIYSVGVMMIFGGVLGFAIVYNVTIVGIGERAMEFSSLRVMGFDKKEIYGLVTKENTIMTFWGLLAGVPLGYGMCKVLVLSFSADMYSIPLIIKPSSYIITAISTIIFIALAQLATIRKIYHLNFIDSLKNRIS</sequence>
<keyword evidence="4 7" id="KW-0812">Transmembrane</keyword>
<protein>
    <submittedName>
        <fullName evidence="9">Putative ABC transport system permease protein</fullName>
    </submittedName>
</protein>
<feature type="transmembrane region" description="Helical" evidence="7">
    <location>
        <begin position="438"/>
        <end position="461"/>
    </location>
</feature>
<evidence type="ECO:0000256" key="7">
    <source>
        <dbReference type="SAM" id="Phobius"/>
    </source>
</evidence>
<dbReference type="RefSeq" id="WP_200778101.1">
    <property type="nucleotide sequence ID" value="NZ_FQTY01000002.1"/>
</dbReference>
<dbReference type="GO" id="GO:0044874">
    <property type="term" value="P:lipoprotein localization to outer membrane"/>
    <property type="evidence" value="ECO:0007669"/>
    <property type="project" value="TreeGrafter"/>
</dbReference>
<keyword evidence="10" id="KW-1185">Reference proteome</keyword>
<organism evidence="9 10">
    <name type="scientific">Tissierella praeacuta DSM 18095</name>
    <dbReference type="NCBI Taxonomy" id="1123404"/>
    <lineage>
        <taxon>Bacteria</taxon>
        <taxon>Bacillati</taxon>
        <taxon>Bacillota</taxon>
        <taxon>Tissierellia</taxon>
        <taxon>Tissierellales</taxon>
        <taxon>Tissierellaceae</taxon>
        <taxon>Tissierella</taxon>
    </lineage>
</organism>
<dbReference type="Pfam" id="PF02687">
    <property type="entry name" value="FtsX"/>
    <property type="match status" value="2"/>
</dbReference>
<dbReference type="Proteomes" id="UP000184114">
    <property type="component" value="Unassembled WGS sequence"/>
</dbReference>
<keyword evidence="5 7" id="KW-1133">Transmembrane helix</keyword>